<dbReference type="GO" id="GO:0016020">
    <property type="term" value="C:membrane"/>
    <property type="evidence" value="ECO:0007669"/>
    <property type="project" value="InterPro"/>
</dbReference>
<dbReference type="PROSITE" id="PS50060">
    <property type="entry name" value="MAM_2"/>
    <property type="match status" value="2"/>
</dbReference>
<evidence type="ECO:0000313" key="3">
    <source>
        <dbReference type="EMBL" id="KAK3606252.1"/>
    </source>
</evidence>
<dbReference type="Pfam" id="PF00629">
    <property type="entry name" value="MAM"/>
    <property type="match status" value="2"/>
</dbReference>
<proteinExistence type="predicted"/>
<reference evidence="3" key="2">
    <citation type="journal article" date="2021" name="Genome Biol. Evol.">
        <title>Developing a high-quality reference genome for a parasitic bivalve with doubly uniparental inheritance (Bivalvia: Unionida).</title>
        <authorList>
            <person name="Smith C.H."/>
        </authorList>
    </citation>
    <scope>NUCLEOTIDE SEQUENCE</scope>
    <source>
        <strain evidence="3">CHS0354</strain>
        <tissue evidence="3">Mantle</tissue>
    </source>
</reference>
<organism evidence="3 4">
    <name type="scientific">Potamilus streckersoni</name>
    <dbReference type="NCBI Taxonomy" id="2493646"/>
    <lineage>
        <taxon>Eukaryota</taxon>
        <taxon>Metazoa</taxon>
        <taxon>Spiralia</taxon>
        <taxon>Lophotrochozoa</taxon>
        <taxon>Mollusca</taxon>
        <taxon>Bivalvia</taxon>
        <taxon>Autobranchia</taxon>
        <taxon>Heteroconchia</taxon>
        <taxon>Palaeoheterodonta</taxon>
        <taxon>Unionida</taxon>
        <taxon>Unionoidea</taxon>
        <taxon>Unionidae</taxon>
        <taxon>Ambleminae</taxon>
        <taxon>Lampsilini</taxon>
        <taxon>Potamilus</taxon>
    </lineage>
</organism>
<dbReference type="InterPro" id="IPR013320">
    <property type="entry name" value="ConA-like_dom_sf"/>
</dbReference>
<dbReference type="EMBL" id="JAEAOA010002216">
    <property type="protein sequence ID" value="KAK3606252.1"/>
    <property type="molecule type" value="Genomic_DNA"/>
</dbReference>
<reference evidence="3" key="1">
    <citation type="journal article" date="2021" name="Genome Biol. Evol.">
        <title>A High-Quality Reference Genome for a Parasitic Bivalve with Doubly Uniparental Inheritance (Bivalvia: Unionida).</title>
        <authorList>
            <person name="Smith C.H."/>
        </authorList>
    </citation>
    <scope>NUCLEOTIDE SEQUENCE</scope>
    <source>
        <strain evidence="3">CHS0354</strain>
    </source>
</reference>
<reference evidence="3" key="3">
    <citation type="submission" date="2023-05" db="EMBL/GenBank/DDBJ databases">
        <authorList>
            <person name="Smith C.H."/>
        </authorList>
    </citation>
    <scope>NUCLEOTIDE SEQUENCE</scope>
    <source>
        <strain evidence="3">CHS0354</strain>
        <tissue evidence="3">Mantle</tissue>
    </source>
</reference>
<comment type="caution">
    <text evidence="3">The sequence shown here is derived from an EMBL/GenBank/DDBJ whole genome shotgun (WGS) entry which is preliminary data.</text>
</comment>
<keyword evidence="4" id="KW-1185">Reference proteome</keyword>
<dbReference type="InterPro" id="IPR000998">
    <property type="entry name" value="MAM_dom"/>
</dbReference>
<dbReference type="Proteomes" id="UP001195483">
    <property type="component" value="Unassembled WGS sequence"/>
</dbReference>
<evidence type="ECO:0000256" key="1">
    <source>
        <dbReference type="SAM" id="MobiDB-lite"/>
    </source>
</evidence>
<evidence type="ECO:0000259" key="2">
    <source>
        <dbReference type="PROSITE" id="PS50060"/>
    </source>
</evidence>
<name>A0AAE0T9B2_9BIVA</name>
<dbReference type="PANTHER" id="PTHR23282:SF101">
    <property type="entry name" value="MAM DOMAIN-CONTAINING PROTEIN"/>
    <property type="match status" value="1"/>
</dbReference>
<dbReference type="SMART" id="SM00137">
    <property type="entry name" value="MAM"/>
    <property type="match status" value="1"/>
</dbReference>
<dbReference type="SUPFAM" id="SSF49899">
    <property type="entry name" value="Concanavalin A-like lectins/glucanases"/>
    <property type="match status" value="2"/>
</dbReference>
<dbReference type="PANTHER" id="PTHR23282">
    <property type="entry name" value="APICAL ENDOSOMAL GLYCOPROTEIN PRECURSOR"/>
    <property type="match status" value="1"/>
</dbReference>
<protein>
    <recommendedName>
        <fullName evidence="2">MAM domain-containing protein</fullName>
    </recommendedName>
</protein>
<evidence type="ECO:0000313" key="4">
    <source>
        <dbReference type="Proteomes" id="UP001195483"/>
    </source>
</evidence>
<feature type="region of interest" description="Disordered" evidence="1">
    <location>
        <begin position="255"/>
        <end position="289"/>
    </location>
</feature>
<feature type="domain" description="MAM" evidence="2">
    <location>
        <begin position="332"/>
        <end position="485"/>
    </location>
</feature>
<dbReference type="AlphaFoldDB" id="A0AAE0T9B2"/>
<gene>
    <name evidence="3" type="ORF">CHS0354_037929</name>
</gene>
<dbReference type="Gene3D" id="2.60.120.200">
    <property type="match status" value="2"/>
</dbReference>
<sequence>MNYTKTATPTTTTSSSATSSTVSVTTTATTISRIGAAAFTPGTTQNDHHNFQYNVHYDVYSDRKVSVATTNVCDLPRDGRQQLNVSCNFNTKDGCTALYNFTHNSYWRYQTKPFGTQWEGQIAGDHSTGGPGGYFLFTSNIFFARGNSDQLLTPFMPYHNICLRFWYNMPNVDSNIKVLANGHEIFRREYSRTQGWENKSIPLFLQTSVPLQIAFVSQKQRHGLLGIDDVVIEIERSASTFTLSTATIPTTLTTSRRTAPSVTNSTKATSPTTRTSLTTTTSTLSETTNSTTARISTSATTLVTTQTDKATNIAAPVNVCDLPRDGLQRLNISCDFNTEYGCTALYTAPLDNYWKYQTKSVGTQLDGTIAGDHSTGGSGGYYLFNSNYFPKWDKHQLLTPFIPYENICLRFWYNLPSTDSKLKVLVNGDELFSRGYFKTQGWEEKIISISLETSGPIQIAFESQESNGRFSCVGIDDVVIEVGRL</sequence>
<dbReference type="InterPro" id="IPR051560">
    <property type="entry name" value="MAM_domain-containing"/>
</dbReference>
<feature type="domain" description="MAM" evidence="2">
    <location>
        <begin position="85"/>
        <end position="232"/>
    </location>
</feature>
<accession>A0AAE0T9B2</accession>